<dbReference type="AlphaFoldDB" id="A0AAW1KRM8"/>
<evidence type="ECO:0000313" key="2">
    <source>
        <dbReference type="EMBL" id="KAK9724786.1"/>
    </source>
</evidence>
<reference evidence="2" key="1">
    <citation type="submission" date="2024-03" db="EMBL/GenBank/DDBJ databases">
        <title>WGS assembly of Saponaria officinalis var. Norfolk2.</title>
        <authorList>
            <person name="Jenkins J."/>
            <person name="Shu S."/>
            <person name="Grimwood J."/>
            <person name="Barry K."/>
            <person name="Goodstein D."/>
            <person name="Schmutz J."/>
            <person name="Leebens-Mack J."/>
            <person name="Osbourn A."/>
        </authorList>
    </citation>
    <scope>NUCLEOTIDE SEQUENCE [LARGE SCALE GENOMIC DNA]</scope>
    <source>
        <strain evidence="2">JIC</strain>
    </source>
</reference>
<feature type="domain" description="F-box" evidence="1">
    <location>
        <begin position="24"/>
        <end position="56"/>
    </location>
</feature>
<dbReference type="SUPFAM" id="SSF81383">
    <property type="entry name" value="F-box domain"/>
    <property type="match status" value="1"/>
</dbReference>
<evidence type="ECO:0000259" key="1">
    <source>
        <dbReference type="Pfam" id="PF00646"/>
    </source>
</evidence>
<dbReference type="PANTHER" id="PTHR31672">
    <property type="entry name" value="BNACNNG10540D PROTEIN"/>
    <property type="match status" value="1"/>
</dbReference>
<gene>
    <name evidence="2" type="ORF">RND81_05G098200</name>
</gene>
<dbReference type="PANTHER" id="PTHR31672:SF13">
    <property type="entry name" value="F-BOX PROTEIN CPR30-LIKE"/>
    <property type="match status" value="1"/>
</dbReference>
<organism evidence="2 3">
    <name type="scientific">Saponaria officinalis</name>
    <name type="common">Common soapwort</name>
    <name type="synonym">Lychnis saponaria</name>
    <dbReference type="NCBI Taxonomy" id="3572"/>
    <lineage>
        <taxon>Eukaryota</taxon>
        <taxon>Viridiplantae</taxon>
        <taxon>Streptophyta</taxon>
        <taxon>Embryophyta</taxon>
        <taxon>Tracheophyta</taxon>
        <taxon>Spermatophyta</taxon>
        <taxon>Magnoliopsida</taxon>
        <taxon>eudicotyledons</taxon>
        <taxon>Gunneridae</taxon>
        <taxon>Pentapetalae</taxon>
        <taxon>Caryophyllales</taxon>
        <taxon>Caryophyllaceae</taxon>
        <taxon>Caryophylleae</taxon>
        <taxon>Saponaria</taxon>
    </lineage>
</organism>
<protein>
    <recommendedName>
        <fullName evidence="1">F-box domain-containing protein</fullName>
    </recommendedName>
</protein>
<dbReference type="InterPro" id="IPR050796">
    <property type="entry name" value="SCF_F-box_component"/>
</dbReference>
<dbReference type="InterPro" id="IPR001810">
    <property type="entry name" value="F-box_dom"/>
</dbReference>
<evidence type="ECO:0000313" key="3">
    <source>
        <dbReference type="Proteomes" id="UP001443914"/>
    </source>
</evidence>
<dbReference type="Pfam" id="PF00646">
    <property type="entry name" value="F-box"/>
    <property type="match status" value="1"/>
</dbReference>
<dbReference type="Proteomes" id="UP001443914">
    <property type="component" value="Unassembled WGS sequence"/>
</dbReference>
<sequence>MGDEEANIEKQVMQQENYLSEDLITQEILTRLSIKSILRFESVSKKWCSTLSSSNFAISHLKKSPFSHPYTLIQTLFIKSGKNYYLFSYDDHRIPNNFEDDLVKLEVDFDVGDGYLQLTGCGNSCNGLICLTCPSKYFLLWNPSTRKLHKYESNSCLKGIVVPSTSFAVCVCGFGYVSSITDYKYVRILIIEDKEDRAIVHVFSVRENRWR</sequence>
<dbReference type="EMBL" id="JBDFQZ010000005">
    <property type="protein sequence ID" value="KAK9724786.1"/>
    <property type="molecule type" value="Genomic_DNA"/>
</dbReference>
<name>A0AAW1KRM8_SAPOF</name>
<proteinExistence type="predicted"/>
<keyword evidence="3" id="KW-1185">Reference proteome</keyword>
<dbReference type="InterPro" id="IPR036047">
    <property type="entry name" value="F-box-like_dom_sf"/>
</dbReference>
<accession>A0AAW1KRM8</accession>
<comment type="caution">
    <text evidence="2">The sequence shown here is derived from an EMBL/GenBank/DDBJ whole genome shotgun (WGS) entry which is preliminary data.</text>
</comment>